<accession>A0A0H2SBQ4</accession>
<dbReference type="FunCoup" id="A0A0H2SBQ4">
    <property type="interactions" value="359"/>
</dbReference>
<sequence length="485" mass="53377">MSRSPTLTRTKALVQHMMQSTSTSARPATDPEPPVLFEENGSIRRYILNRPKKLNALDEPMINLLRPKLEQWENSELCRIVIGTGAGRGFCAGGDVERVVKDGADERTRPSAINYFKLEFELDYQLATLQKPYVAICDGFTMGGGVGLLAHAQFRIATEKTKFAMPETKIGYCPDVGANYFLPKLDGAIGTYLALTGASLDGRAVFEHGLATHFVPSSRVPQLLGELASFDEPTPERINSTIEEFYGERSADEQGNAIVGDIRVAVDTAFGRSSVEKILESLTELSGSSSEAVATWAKATLAELNLRSPTSLVVALEAVRRGKQMSLGEVLQMEMGIATAFLSGGSPDFKTGVTAVLIDKIRDARPAWSPNTLEEINQTELIKSFFDSDSQFLNNSPSLELPQERWIGAQEHGGSMKFALPSEEEIERIVRGTHAQSSSMAYSLDDLINKFSRMMSQKHGVEDKIREVAARRCVVTEDRWLSWKS</sequence>
<evidence type="ECO:0000313" key="6">
    <source>
        <dbReference type="Proteomes" id="UP000053477"/>
    </source>
</evidence>
<feature type="domain" description="Enoyl-CoA hydratase/isomerase" evidence="4">
    <location>
        <begin position="44"/>
        <end position="386"/>
    </location>
</feature>
<dbReference type="InterPro" id="IPR045004">
    <property type="entry name" value="ECH_dom"/>
</dbReference>
<dbReference type="Pfam" id="PF16113">
    <property type="entry name" value="ECH_2"/>
    <property type="match status" value="1"/>
</dbReference>
<dbReference type="InterPro" id="IPR029045">
    <property type="entry name" value="ClpP/crotonase-like_dom_sf"/>
</dbReference>
<keyword evidence="6" id="KW-1185">Reference proteome</keyword>
<reference evidence="5 6" key="1">
    <citation type="submission" date="2015-04" db="EMBL/GenBank/DDBJ databases">
        <title>Complete genome sequence of Schizopora paradoxa KUC8140, a cosmopolitan wood degrader in East Asia.</title>
        <authorList>
            <consortium name="DOE Joint Genome Institute"/>
            <person name="Min B."/>
            <person name="Park H."/>
            <person name="Jang Y."/>
            <person name="Kim J.-J."/>
            <person name="Kim K.H."/>
            <person name="Pangilinan J."/>
            <person name="Lipzen A."/>
            <person name="Riley R."/>
            <person name="Grigoriev I.V."/>
            <person name="Spatafora J.W."/>
            <person name="Choi I.-G."/>
        </authorList>
    </citation>
    <scope>NUCLEOTIDE SEQUENCE [LARGE SCALE GENOMIC DNA]</scope>
    <source>
        <strain evidence="5 6">KUC8140</strain>
    </source>
</reference>
<evidence type="ECO:0000256" key="1">
    <source>
        <dbReference type="ARBA" id="ARBA00001709"/>
    </source>
</evidence>
<dbReference type="GO" id="GO:0006574">
    <property type="term" value="P:L-valine catabolic process"/>
    <property type="evidence" value="ECO:0007669"/>
    <property type="project" value="TreeGrafter"/>
</dbReference>
<dbReference type="PANTHER" id="PTHR43176:SF3">
    <property type="entry name" value="3-HYDROXYISOBUTYRYL-COA HYDROLASE, MITOCHONDRIAL"/>
    <property type="match status" value="1"/>
</dbReference>
<protein>
    <recommendedName>
        <fullName evidence="2">3-hydroxyisobutyryl-CoA hydrolase</fullName>
        <ecNumber evidence="2">3.1.2.4</ecNumber>
    </recommendedName>
</protein>
<organism evidence="5 6">
    <name type="scientific">Schizopora paradoxa</name>
    <dbReference type="NCBI Taxonomy" id="27342"/>
    <lineage>
        <taxon>Eukaryota</taxon>
        <taxon>Fungi</taxon>
        <taxon>Dikarya</taxon>
        <taxon>Basidiomycota</taxon>
        <taxon>Agaricomycotina</taxon>
        <taxon>Agaricomycetes</taxon>
        <taxon>Hymenochaetales</taxon>
        <taxon>Schizoporaceae</taxon>
        <taxon>Schizopora</taxon>
    </lineage>
</organism>
<dbReference type="GO" id="GO:0003860">
    <property type="term" value="F:3-hydroxyisobutyryl-CoA hydrolase activity"/>
    <property type="evidence" value="ECO:0007669"/>
    <property type="project" value="UniProtKB-EC"/>
</dbReference>
<dbReference type="Gene3D" id="3.90.226.10">
    <property type="entry name" value="2-enoyl-CoA Hydratase, Chain A, domain 1"/>
    <property type="match status" value="1"/>
</dbReference>
<evidence type="ECO:0000259" key="4">
    <source>
        <dbReference type="Pfam" id="PF16113"/>
    </source>
</evidence>
<evidence type="ECO:0000256" key="2">
    <source>
        <dbReference type="ARBA" id="ARBA00011915"/>
    </source>
</evidence>
<dbReference type="InParanoid" id="A0A0H2SBQ4"/>
<dbReference type="SUPFAM" id="SSF52096">
    <property type="entry name" value="ClpP/crotonase"/>
    <property type="match status" value="1"/>
</dbReference>
<dbReference type="OrthoDB" id="1737613at2759"/>
<evidence type="ECO:0000313" key="5">
    <source>
        <dbReference type="EMBL" id="KLO19153.1"/>
    </source>
</evidence>
<dbReference type="EC" id="3.1.2.4" evidence="2"/>
<comment type="catalytic activity">
    <reaction evidence="1">
        <text>3-hydroxy-2-methylpropanoyl-CoA + H2O = 3-hydroxy-2-methylpropanoate + CoA + H(+)</text>
        <dbReference type="Rhea" id="RHEA:20888"/>
        <dbReference type="ChEBI" id="CHEBI:11805"/>
        <dbReference type="ChEBI" id="CHEBI:15377"/>
        <dbReference type="ChEBI" id="CHEBI:15378"/>
        <dbReference type="ChEBI" id="CHEBI:57287"/>
        <dbReference type="ChEBI" id="CHEBI:57340"/>
        <dbReference type="EC" id="3.1.2.4"/>
    </reaction>
</comment>
<evidence type="ECO:0000256" key="3">
    <source>
        <dbReference type="ARBA" id="ARBA00022801"/>
    </source>
</evidence>
<dbReference type="PANTHER" id="PTHR43176">
    <property type="entry name" value="3-HYDROXYISOBUTYRYL-COA HYDROLASE-RELATED"/>
    <property type="match status" value="1"/>
</dbReference>
<dbReference type="GO" id="GO:0005739">
    <property type="term" value="C:mitochondrion"/>
    <property type="evidence" value="ECO:0007669"/>
    <property type="project" value="TreeGrafter"/>
</dbReference>
<dbReference type="NCBIfam" id="NF004127">
    <property type="entry name" value="PRK05617.1"/>
    <property type="match status" value="1"/>
</dbReference>
<dbReference type="EMBL" id="KQ085888">
    <property type="protein sequence ID" value="KLO19153.1"/>
    <property type="molecule type" value="Genomic_DNA"/>
</dbReference>
<keyword evidence="3 5" id="KW-0378">Hydrolase</keyword>
<dbReference type="STRING" id="27342.A0A0H2SBQ4"/>
<name>A0A0H2SBQ4_9AGAM</name>
<dbReference type="AlphaFoldDB" id="A0A0H2SBQ4"/>
<dbReference type="InterPro" id="IPR032259">
    <property type="entry name" value="HIBYL-CoA-H"/>
</dbReference>
<proteinExistence type="predicted"/>
<dbReference type="CDD" id="cd06558">
    <property type="entry name" value="crotonase-like"/>
    <property type="match status" value="1"/>
</dbReference>
<dbReference type="Proteomes" id="UP000053477">
    <property type="component" value="Unassembled WGS sequence"/>
</dbReference>
<gene>
    <name evidence="5" type="ORF">SCHPADRAFT_818459</name>
</gene>